<evidence type="ECO:0000256" key="2">
    <source>
        <dbReference type="ARBA" id="ARBA00022692"/>
    </source>
</evidence>
<dbReference type="Proteomes" id="UP000887540">
    <property type="component" value="Unplaced"/>
</dbReference>
<name>A0A914DP68_9BILA</name>
<dbReference type="WBParaSite" id="ACRNAN_scaffold3160.g7126.t1">
    <property type="protein sequence ID" value="ACRNAN_scaffold3160.g7126.t1"/>
    <property type="gene ID" value="ACRNAN_scaffold3160.g7126"/>
</dbReference>
<evidence type="ECO:0000259" key="7">
    <source>
        <dbReference type="Pfam" id="PF22954"/>
    </source>
</evidence>
<evidence type="ECO:0000256" key="5">
    <source>
        <dbReference type="SAM" id="MobiDB-lite"/>
    </source>
</evidence>
<feature type="region of interest" description="Disordered" evidence="5">
    <location>
        <begin position="117"/>
        <end position="140"/>
    </location>
</feature>
<evidence type="ECO:0000256" key="1">
    <source>
        <dbReference type="ARBA" id="ARBA00004127"/>
    </source>
</evidence>
<keyword evidence="4 6" id="KW-0472">Membrane</keyword>
<dbReference type="AlphaFoldDB" id="A0A914DP68"/>
<evidence type="ECO:0000256" key="4">
    <source>
        <dbReference type="ARBA" id="ARBA00023136"/>
    </source>
</evidence>
<protein>
    <recommendedName>
        <fullName evidence="7">DUF7027 domain-containing protein</fullName>
    </recommendedName>
</protein>
<dbReference type="InterPro" id="IPR054291">
    <property type="entry name" value="DUF7027"/>
</dbReference>
<feature type="transmembrane region" description="Helical" evidence="6">
    <location>
        <begin position="150"/>
        <end position="172"/>
    </location>
</feature>
<evidence type="ECO:0000313" key="9">
    <source>
        <dbReference type="WBParaSite" id="ACRNAN_scaffold3160.g7126.t1"/>
    </source>
</evidence>
<reference evidence="9 10" key="1">
    <citation type="submission" date="2022-11" db="UniProtKB">
        <authorList>
            <consortium name="WormBaseParasite"/>
        </authorList>
    </citation>
    <scope>IDENTIFICATION</scope>
</reference>
<proteinExistence type="predicted"/>
<organism evidence="8 9">
    <name type="scientific">Acrobeloides nanus</name>
    <dbReference type="NCBI Taxonomy" id="290746"/>
    <lineage>
        <taxon>Eukaryota</taxon>
        <taxon>Metazoa</taxon>
        <taxon>Ecdysozoa</taxon>
        <taxon>Nematoda</taxon>
        <taxon>Chromadorea</taxon>
        <taxon>Rhabditida</taxon>
        <taxon>Tylenchina</taxon>
        <taxon>Cephalobomorpha</taxon>
        <taxon>Cephaloboidea</taxon>
        <taxon>Cephalobidae</taxon>
        <taxon>Acrobeloides</taxon>
    </lineage>
</organism>
<dbReference type="PANTHER" id="PTHR12479">
    <property type="entry name" value="LYSOSOMAL-ASSOCIATED TRANSMEMBRANE PROTEIN"/>
    <property type="match status" value="1"/>
</dbReference>
<keyword evidence="8" id="KW-1185">Reference proteome</keyword>
<dbReference type="Pfam" id="PF22954">
    <property type="entry name" value="DUF7027"/>
    <property type="match status" value="1"/>
</dbReference>
<evidence type="ECO:0000313" key="8">
    <source>
        <dbReference type="Proteomes" id="UP000887540"/>
    </source>
</evidence>
<comment type="subcellular location">
    <subcellularLocation>
        <location evidence="1">Endomembrane system</location>
        <topology evidence="1">Multi-pass membrane protein</topology>
    </subcellularLocation>
</comment>
<evidence type="ECO:0000313" key="10">
    <source>
        <dbReference type="WBParaSite" id="ACRNAN_scaffold8839.g18992.t1"/>
    </source>
</evidence>
<dbReference type="GO" id="GO:0012505">
    <property type="term" value="C:endomembrane system"/>
    <property type="evidence" value="ECO:0007669"/>
    <property type="project" value="UniProtKB-SubCell"/>
</dbReference>
<dbReference type="PANTHER" id="PTHR12479:SF10">
    <property type="entry name" value="LYSOSOMAL-ASSOCIATED TRANSMEMBRANE PROTEIN"/>
    <property type="match status" value="1"/>
</dbReference>
<dbReference type="WBParaSite" id="ACRNAN_scaffold8839.g18992.t1">
    <property type="protein sequence ID" value="ACRNAN_scaffold8839.g18992.t1"/>
    <property type="gene ID" value="ACRNAN_scaffold8839.g18992"/>
</dbReference>
<feature type="transmembrane region" description="Helical" evidence="6">
    <location>
        <begin position="21"/>
        <end position="43"/>
    </location>
</feature>
<evidence type="ECO:0000256" key="3">
    <source>
        <dbReference type="ARBA" id="ARBA00022989"/>
    </source>
</evidence>
<feature type="transmembrane region" description="Helical" evidence="6">
    <location>
        <begin position="94"/>
        <end position="113"/>
    </location>
</feature>
<keyword evidence="2 6" id="KW-0812">Transmembrane</keyword>
<feature type="transmembrane region" description="Helical" evidence="6">
    <location>
        <begin position="58"/>
        <end position="82"/>
    </location>
</feature>
<keyword evidence="3 6" id="KW-1133">Transmembrane helix</keyword>
<accession>A0A914DP68</accession>
<dbReference type="InterPro" id="IPR051115">
    <property type="entry name" value="LAPTM_transporter"/>
</dbReference>
<sequence length="216" mass="24478">MDFDPHHSKWQCCCCHLASGLKILGLFEIALAVLGIAIAGVNLVQDLKLPSGSEDREIFFLTSLIVLLLLIAVTSILMIYGIKKHRFKFMYPTLLARVLLIIFVAIFGVSMVVQPGADEEPTRPTPSIKSKQKVEKPQFEQSDPPMALRLVFLVFLMIFISIGVFYTIYLVVRCMRYVKAYERLERRRSSVIMAGQIDPELLMARRSSRTSHISNT</sequence>
<feature type="domain" description="DUF7027" evidence="7">
    <location>
        <begin position="19"/>
        <end position="117"/>
    </location>
</feature>
<dbReference type="GO" id="GO:0005765">
    <property type="term" value="C:lysosomal membrane"/>
    <property type="evidence" value="ECO:0007669"/>
    <property type="project" value="TreeGrafter"/>
</dbReference>
<evidence type="ECO:0000256" key="6">
    <source>
        <dbReference type="SAM" id="Phobius"/>
    </source>
</evidence>